<dbReference type="GO" id="GO:0019674">
    <property type="term" value="P:NAD+ metabolic process"/>
    <property type="evidence" value="ECO:0007669"/>
    <property type="project" value="InterPro"/>
</dbReference>
<evidence type="ECO:0000256" key="2">
    <source>
        <dbReference type="ARBA" id="ARBA00022679"/>
    </source>
</evidence>
<reference evidence="6" key="1">
    <citation type="submission" date="2017-04" db="EMBL/GenBank/DDBJ databases">
        <title>Population genomics of picophytoplankton unveils novel chromosome hypervariability.</title>
        <authorList>
            <consortium name="DOE Joint Genome Institute"/>
            <person name="Blanc-Mathieu R."/>
            <person name="Krasovec M."/>
            <person name="Hebrard M."/>
            <person name="Yau S."/>
            <person name="Desgranges E."/>
            <person name="Martin J."/>
            <person name="Schackwitz W."/>
            <person name="Kuo A."/>
            <person name="Salin G."/>
            <person name="Donnadieu C."/>
            <person name="Desdevises Y."/>
            <person name="Sanchez-Ferandin S."/>
            <person name="Moreau H."/>
            <person name="Rivals E."/>
            <person name="Grigoriev I.V."/>
            <person name="Grimsley N."/>
            <person name="Eyre-Walker A."/>
            <person name="Piganeau G."/>
        </authorList>
    </citation>
    <scope>NUCLEOTIDE SEQUENCE [LARGE SCALE GENOMIC DNA]</scope>
    <source>
        <strain evidence="6">RCC 1115</strain>
    </source>
</reference>
<keyword evidence="5" id="KW-0520">NAD</keyword>
<dbReference type="Proteomes" id="UP000195557">
    <property type="component" value="Unassembled WGS sequence"/>
</dbReference>
<dbReference type="InterPro" id="IPR017437">
    <property type="entry name" value="ATP-NAD_kinase_PpnK-typ_C"/>
</dbReference>
<proteinExistence type="inferred from homology"/>
<keyword evidence="2" id="KW-0808">Transferase</keyword>
<evidence type="ECO:0000256" key="3">
    <source>
        <dbReference type="ARBA" id="ARBA00022777"/>
    </source>
</evidence>
<dbReference type="SUPFAM" id="SSF111331">
    <property type="entry name" value="NAD kinase/diacylglycerol kinase-like"/>
    <property type="match status" value="1"/>
</dbReference>
<dbReference type="Pfam" id="PF01513">
    <property type="entry name" value="NAD_kinase"/>
    <property type="match status" value="1"/>
</dbReference>
<dbReference type="GO" id="GO:0006741">
    <property type="term" value="P:NADP+ biosynthetic process"/>
    <property type="evidence" value="ECO:0007669"/>
    <property type="project" value="InterPro"/>
</dbReference>
<evidence type="ECO:0000256" key="1">
    <source>
        <dbReference type="ARBA" id="ARBA00010995"/>
    </source>
</evidence>
<dbReference type="InterPro" id="IPR017438">
    <property type="entry name" value="ATP-NAD_kinase_N"/>
</dbReference>
<feature type="non-terminal residue" evidence="6">
    <location>
        <position position="1"/>
    </location>
</feature>
<dbReference type="EMBL" id="KZ155786">
    <property type="protein sequence ID" value="OUS45758.1"/>
    <property type="molecule type" value="Genomic_DNA"/>
</dbReference>
<accession>A0A1Y5I857</accession>
<evidence type="ECO:0000313" key="6">
    <source>
        <dbReference type="EMBL" id="OUS45758.1"/>
    </source>
</evidence>
<keyword evidence="4" id="KW-0521">NADP</keyword>
<dbReference type="InterPro" id="IPR002504">
    <property type="entry name" value="NADK"/>
</dbReference>
<dbReference type="PANTHER" id="PTHR20275">
    <property type="entry name" value="NAD KINASE"/>
    <property type="match status" value="1"/>
</dbReference>
<feature type="non-terminal residue" evidence="6">
    <location>
        <position position="299"/>
    </location>
</feature>
<dbReference type="Gene3D" id="2.60.200.30">
    <property type="entry name" value="Probable inorganic polyphosphate/atp-NAD kinase, domain 2"/>
    <property type="match status" value="1"/>
</dbReference>
<protein>
    <submittedName>
        <fullName evidence="6">ATP-NAD kinase-like domain-containing protein</fullName>
    </submittedName>
</protein>
<dbReference type="InterPro" id="IPR016064">
    <property type="entry name" value="NAD/diacylglycerol_kinase_sf"/>
</dbReference>
<organism evidence="6">
    <name type="scientific">Ostreococcus tauri</name>
    <name type="common">Marine green alga</name>
    <dbReference type="NCBI Taxonomy" id="70448"/>
    <lineage>
        <taxon>Eukaryota</taxon>
        <taxon>Viridiplantae</taxon>
        <taxon>Chlorophyta</taxon>
        <taxon>Mamiellophyceae</taxon>
        <taxon>Mamiellales</taxon>
        <taxon>Bathycoccaceae</taxon>
        <taxon>Ostreococcus</taxon>
    </lineage>
</organism>
<evidence type="ECO:0000256" key="4">
    <source>
        <dbReference type="ARBA" id="ARBA00022857"/>
    </source>
</evidence>
<dbReference type="PANTHER" id="PTHR20275:SF28">
    <property type="entry name" value="NADH KINASE"/>
    <property type="match status" value="1"/>
</dbReference>
<dbReference type="GO" id="GO:0003951">
    <property type="term" value="F:NAD+ kinase activity"/>
    <property type="evidence" value="ECO:0007669"/>
    <property type="project" value="InterPro"/>
</dbReference>
<gene>
    <name evidence="6" type="ORF">BE221DRAFT_40253</name>
</gene>
<name>A0A1Y5I857_OSTTA</name>
<evidence type="ECO:0000256" key="5">
    <source>
        <dbReference type="ARBA" id="ARBA00023027"/>
    </source>
</evidence>
<sequence length="299" mass="32511">RARWATHARSCAAVREVLRARGIEHASVAREALTSAHVDAVDLVIALGGDGTTLAAARAVGATSDAAILGVNTDPATKEDLARMYLTAARVDERRSTGHLCAANRFDAVEVVEAALDGRARPTRLARIGTKVNGETLEYALNDVLIAHSSPAAVSRYSVRLPSETWRRDGREGARGGADEPRFFHVRSSGIRTCTASGSTAAMYSAGGEIMPLSSTKMQYMDREPIYYDHAPTPSAGHGYYEREKALRLRWNSLVGTVYIDGDHVKHDISLGDDIEMSTDAPEVNLFVSEWFEQARARR</sequence>
<comment type="similarity">
    <text evidence="1">Belongs to the NAD kinase family.</text>
</comment>
<dbReference type="Gene3D" id="3.40.50.10330">
    <property type="entry name" value="Probable inorganic polyphosphate/atp-NAD kinase, domain 1"/>
    <property type="match status" value="1"/>
</dbReference>
<dbReference type="AlphaFoldDB" id="A0A1Y5I857"/>
<keyword evidence="3 6" id="KW-0418">Kinase</keyword>